<dbReference type="PANTHER" id="PTHR43512:SF4">
    <property type="entry name" value="TRANSLATION FACTOR GUF1 HOMOLOG, CHLOROPLASTIC"/>
    <property type="match status" value="1"/>
</dbReference>
<comment type="function">
    <text evidence="9 12">Required for accurate and efficient protein synthesis under certain stress conditions. May act as a fidelity factor of the translation reaction, by catalyzing a one-codon backward translocation of tRNAs on improperly translocated ribosomes. Back-translocation proceeds from a post-translocation (POST) complex to a pre-translocation (PRE) complex, thus giving elongation factor G a second chance to translocate the tRNAs correctly. Binds to ribosomes in a GTP-dependent manner.</text>
</comment>
<accession>I2F3M4</accession>
<dbReference type="GO" id="GO:0005886">
    <property type="term" value="C:plasma membrane"/>
    <property type="evidence" value="ECO:0007669"/>
    <property type="project" value="UniProtKB-SubCell"/>
</dbReference>
<sequence length="603" mass="67493">MYKRDRIRNISIIAHIDHGKTTLVDRFLDITDTVDRRNKKDQFMDSMDIERERGITIKSKPVKLNYLADDGITYEINIIDTPGHVDFNYEVSRSLAACEGAILLVDASQGVEAQTVGNTYLAIENDLELIPVLNKIDIPNANIEETLAEIVDLIGYSPEDCLQASAKTGQGVKEILEAVVKRVSPPSGMLEAPLKALIFDAIYDKYRGVVIHVRIFEGSVKAGDRIQMMASGEIFEVVEVGYFLPQMEITDSLDAGEVGYIIAVIKDVSSAKIGDTVTSANNPTDTALPGYKEAKPMVYAGMFPGMPEYYDELRKALDKFKLNDASLVFEPENSPALGFGFRVGFLGLLHMDVVRERLEREFEIACILTAPNVVYRVTLQNGEVAEITNPASFPEPGEFLRVEEPFVDLSIITPSEYMGNLIGFITSEKRGDFKAVENAGKNRVVLRFEAPLSEIMFDFFDRMKAISRGYASMDYEILGYRESDLVKVTILVNKETVDSLSFIVHVDKEYSVAKKVVDKLSELIPQHQFQIPIQAKSRGRIIARSDIKALRKDVLAKCYGGDVTRKMKLLEKQKEGKKRMREIGQVTIPQNAFLAILRIGEEE</sequence>
<dbReference type="SUPFAM" id="SSF54980">
    <property type="entry name" value="EF-G C-terminal domain-like"/>
    <property type="match status" value="2"/>
</dbReference>
<comment type="similarity">
    <text evidence="10">Belongs to the GTP-binding elongation factor family. LepA subfamily.</text>
</comment>
<keyword evidence="7 12" id="KW-0472">Membrane</keyword>
<dbReference type="CDD" id="cd01890">
    <property type="entry name" value="LepA"/>
    <property type="match status" value="1"/>
</dbReference>
<evidence type="ECO:0000313" key="15">
    <source>
        <dbReference type="Proteomes" id="UP000002881"/>
    </source>
</evidence>
<comment type="subcellular location">
    <subcellularLocation>
        <location evidence="12">Cell membrane</location>
        <topology evidence="12">Peripheral membrane protein</topology>
        <orientation evidence="12">Cytoplasmic side</orientation>
    </subcellularLocation>
</comment>
<dbReference type="FunFam" id="3.30.70.870:FF:000004">
    <property type="entry name" value="Translation factor GUF1, mitochondrial"/>
    <property type="match status" value="1"/>
</dbReference>
<dbReference type="EMBL" id="CP003532">
    <property type="protein sequence ID" value="AFK06527.1"/>
    <property type="molecule type" value="Genomic_DNA"/>
</dbReference>
<dbReference type="InterPro" id="IPR031157">
    <property type="entry name" value="G_TR_CS"/>
</dbReference>
<dbReference type="Gene3D" id="2.40.30.10">
    <property type="entry name" value="Translation factors"/>
    <property type="match status" value="1"/>
</dbReference>
<keyword evidence="15" id="KW-1185">Reference proteome</keyword>
<dbReference type="PROSITE" id="PS00301">
    <property type="entry name" value="G_TR_1"/>
    <property type="match status" value="1"/>
</dbReference>
<dbReference type="InterPro" id="IPR038363">
    <property type="entry name" value="LepA_C_sf"/>
</dbReference>
<evidence type="ECO:0000256" key="11">
    <source>
        <dbReference type="ARBA" id="ARBA00066744"/>
    </source>
</evidence>
<comment type="catalytic activity">
    <reaction evidence="8 12">
        <text>GTP + H2O = GDP + phosphate + H(+)</text>
        <dbReference type="Rhea" id="RHEA:19669"/>
        <dbReference type="ChEBI" id="CHEBI:15377"/>
        <dbReference type="ChEBI" id="CHEBI:15378"/>
        <dbReference type="ChEBI" id="CHEBI:37565"/>
        <dbReference type="ChEBI" id="CHEBI:43474"/>
        <dbReference type="ChEBI" id="CHEBI:58189"/>
        <dbReference type="EC" id="3.6.5.n1"/>
    </reaction>
</comment>
<dbReference type="CDD" id="cd03699">
    <property type="entry name" value="EF4_II"/>
    <property type="match status" value="1"/>
</dbReference>
<evidence type="ECO:0000256" key="6">
    <source>
        <dbReference type="ARBA" id="ARBA00023134"/>
    </source>
</evidence>
<dbReference type="Gene3D" id="3.30.70.2570">
    <property type="entry name" value="Elongation factor 4, C-terminal domain"/>
    <property type="match status" value="1"/>
</dbReference>
<dbReference type="HOGENOM" id="CLU_009995_3_3_0"/>
<dbReference type="NCBIfam" id="TIGR01393">
    <property type="entry name" value="lepA"/>
    <property type="match status" value="1"/>
</dbReference>
<dbReference type="InterPro" id="IPR035647">
    <property type="entry name" value="EFG_III/V"/>
</dbReference>
<reference evidence="14 15" key="1">
    <citation type="journal article" date="2012" name="Genome Biol. Evol.">
        <title>Genome Sequence of the Mesophilic Thermotogales Bacterium Mesotoga prima MesG1.Ag.4.2 Reveals the Largest Thermotogales Genome To Date.</title>
        <authorList>
            <person name="Zhaxybayeva O."/>
            <person name="Swithers K.S."/>
            <person name="Foght J."/>
            <person name="Green A.G."/>
            <person name="Bruce D."/>
            <person name="Detter C."/>
            <person name="Han S."/>
            <person name="Teshima H."/>
            <person name="Han J."/>
            <person name="Woyke T."/>
            <person name="Pitluck S."/>
            <person name="Nolan M."/>
            <person name="Ivanova N."/>
            <person name="Pati A."/>
            <person name="Land M.L."/>
            <person name="Dlutek M."/>
            <person name="Doolittle W.F."/>
            <person name="Noll K.M."/>
            <person name="Nesbo C.L."/>
        </authorList>
    </citation>
    <scope>NUCLEOTIDE SEQUENCE [LARGE SCALE GENOMIC DNA]</scope>
    <source>
        <strain evidence="15">mesG1.Ag.4.2</strain>
    </source>
</reference>
<dbReference type="eggNOG" id="COG0481">
    <property type="taxonomic scope" value="Bacteria"/>
</dbReference>
<dbReference type="FunFam" id="3.40.50.300:FF:000078">
    <property type="entry name" value="Elongation factor 4"/>
    <property type="match status" value="1"/>
</dbReference>
<dbReference type="InterPro" id="IPR027417">
    <property type="entry name" value="P-loop_NTPase"/>
</dbReference>
<feature type="binding site" evidence="12">
    <location>
        <begin position="134"/>
        <end position="137"/>
    </location>
    <ligand>
        <name>GTP</name>
        <dbReference type="ChEBI" id="CHEBI:37565"/>
    </ligand>
</feature>
<evidence type="ECO:0000256" key="5">
    <source>
        <dbReference type="ARBA" id="ARBA00022917"/>
    </source>
</evidence>
<dbReference type="FunFam" id="3.30.70.240:FF:000007">
    <property type="entry name" value="Translation factor GUF1, mitochondrial"/>
    <property type="match status" value="1"/>
</dbReference>
<dbReference type="PANTHER" id="PTHR43512">
    <property type="entry name" value="TRANSLATION FACTOR GUF1-RELATED"/>
    <property type="match status" value="1"/>
</dbReference>
<feature type="domain" description="Tr-type G" evidence="13">
    <location>
        <begin position="5"/>
        <end position="187"/>
    </location>
</feature>
<evidence type="ECO:0000256" key="1">
    <source>
        <dbReference type="ARBA" id="ARBA00005454"/>
    </source>
</evidence>
<evidence type="ECO:0000256" key="9">
    <source>
        <dbReference type="ARBA" id="ARBA00057626"/>
    </source>
</evidence>
<feature type="binding site" evidence="12">
    <location>
        <begin position="17"/>
        <end position="22"/>
    </location>
    <ligand>
        <name>GTP</name>
        <dbReference type="ChEBI" id="CHEBI:37565"/>
    </ligand>
</feature>
<proteinExistence type="inferred from homology"/>
<evidence type="ECO:0000256" key="8">
    <source>
        <dbReference type="ARBA" id="ARBA00050293"/>
    </source>
</evidence>
<dbReference type="EC" id="3.6.5.n1" evidence="11 12"/>
<dbReference type="Proteomes" id="UP000002881">
    <property type="component" value="Chromosome"/>
</dbReference>
<dbReference type="GO" id="GO:0003924">
    <property type="term" value="F:GTPase activity"/>
    <property type="evidence" value="ECO:0007669"/>
    <property type="project" value="UniProtKB-UniRule"/>
</dbReference>
<protein>
    <recommendedName>
        <fullName evidence="11 12">Elongation factor 4</fullName>
        <shortName evidence="12">EF-4</shortName>
        <ecNumber evidence="11 12">3.6.5.n1</ecNumber>
    </recommendedName>
    <alternativeName>
        <fullName evidence="12">Ribosomal back-translocase LepA</fullName>
    </alternativeName>
</protein>
<dbReference type="FunFam" id="3.30.70.2570:FF:000001">
    <property type="entry name" value="Translation factor GUF1, mitochondrial"/>
    <property type="match status" value="1"/>
</dbReference>
<keyword evidence="3 12" id="KW-0547">Nucleotide-binding</keyword>
<gene>
    <name evidence="12" type="primary">lepA</name>
    <name evidence="14" type="ORF">Theba_0813</name>
</gene>
<keyword evidence="2 12" id="KW-1003">Cell membrane</keyword>
<comment type="similarity">
    <text evidence="1 12">Belongs to the TRAFAC class translation factor GTPase superfamily. Classic translation factor GTPase family. LepA subfamily.</text>
</comment>
<dbReference type="GO" id="GO:0043022">
    <property type="term" value="F:ribosome binding"/>
    <property type="evidence" value="ECO:0007669"/>
    <property type="project" value="UniProtKB-UniRule"/>
</dbReference>
<dbReference type="GeneID" id="87106654"/>
<evidence type="ECO:0000256" key="10">
    <source>
        <dbReference type="ARBA" id="ARBA00061052"/>
    </source>
</evidence>
<evidence type="ECO:0000256" key="12">
    <source>
        <dbReference type="HAMAP-Rule" id="MF_00071"/>
    </source>
</evidence>
<dbReference type="KEGG" id="mpg:Theba_0813"/>
<dbReference type="SUPFAM" id="SSF52540">
    <property type="entry name" value="P-loop containing nucleoside triphosphate hydrolases"/>
    <property type="match status" value="1"/>
</dbReference>
<dbReference type="InterPro" id="IPR000640">
    <property type="entry name" value="EFG_V-like"/>
</dbReference>
<dbReference type="PRINTS" id="PR00315">
    <property type="entry name" value="ELONGATNFCT"/>
</dbReference>
<dbReference type="Pfam" id="PF00009">
    <property type="entry name" value="GTP_EFTU"/>
    <property type="match status" value="1"/>
</dbReference>
<dbReference type="CDD" id="cd03709">
    <property type="entry name" value="lepA_C"/>
    <property type="match status" value="1"/>
</dbReference>
<dbReference type="GO" id="GO:0005525">
    <property type="term" value="F:GTP binding"/>
    <property type="evidence" value="ECO:0007669"/>
    <property type="project" value="UniProtKB-UniRule"/>
</dbReference>
<dbReference type="Pfam" id="PF06421">
    <property type="entry name" value="LepA_C"/>
    <property type="match status" value="1"/>
</dbReference>
<dbReference type="GO" id="GO:0045727">
    <property type="term" value="P:positive regulation of translation"/>
    <property type="evidence" value="ECO:0007669"/>
    <property type="project" value="UniProtKB-UniRule"/>
</dbReference>
<evidence type="ECO:0000313" key="14">
    <source>
        <dbReference type="EMBL" id="AFK06527.1"/>
    </source>
</evidence>
<evidence type="ECO:0000259" key="13">
    <source>
        <dbReference type="PROSITE" id="PS51722"/>
    </source>
</evidence>
<evidence type="ECO:0000256" key="4">
    <source>
        <dbReference type="ARBA" id="ARBA00022801"/>
    </source>
</evidence>
<dbReference type="InterPro" id="IPR006297">
    <property type="entry name" value="EF-4"/>
</dbReference>
<dbReference type="AlphaFoldDB" id="I2F3M4"/>
<dbReference type="SMART" id="SM00838">
    <property type="entry name" value="EFG_C"/>
    <property type="match status" value="1"/>
</dbReference>
<dbReference type="GO" id="GO:0003746">
    <property type="term" value="F:translation elongation factor activity"/>
    <property type="evidence" value="ECO:0007669"/>
    <property type="project" value="UniProtKB-UniRule"/>
</dbReference>
<organism evidence="14 15">
    <name type="scientific">Mesotoga prima MesG1.Ag.4.2</name>
    <dbReference type="NCBI Taxonomy" id="660470"/>
    <lineage>
        <taxon>Bacteria</taxon>
        <taxon>Thermotogati</taxon>
        <taxon>Thermotogota</taxon>
        <taxon>Thermotogae</taxon>
        <taxon>Kosmotogales</taxon>
        <taxon>Kosmotogaceae</taxon>
        <taxon>Mesotoga</taxon>
    </lineage>
</organism>
<dbReference type="Gene3D" id="3.30.70.870">
    <property type="entry name" value="Elongation Factor G (Translational Gtpase), domain 3"/>
    <property type="match status" value="1"/>
</dbReference>
<dbReference type="Pfam" id="PF03144">
    <property type="entry name" value="GTP_EFTU_D2"/>
    <property type="match status" value="1"/>
</dbReference>
<dbReference type="STRING" id="660470.Theba_0813"/>
<keyword evidence="5 12" id="KW-0648">Protein biosynthesis</keyword>
<evidence type="ECO:0000256" key="2">
    <source>
        <dbReference type="ARBA" id="ARBA00022475"/>
    </source>
</evidence>
<dbReference type="InterPro" id="IPR004161">
    <property type="entry name" value="EFTu-like_2"/>
</dbReference>
<dbReference type="Gene3D" id="3.40.50.300">
    <property type="entry name" value="P-loop containing nucleotide triphosphate hydrolases"/>
    <property type="match status" value="1"/>
</dbReference>
<dbReference type="Gene3D" id="3.30.70.240">
    <property type="match status" value="1"/>
</dbReference>
<dbReference type="InterPro" id="IPR013842">
    <property type="entry name" value="LepA_CTD"/>
</dbReference>
<name>I2F3M4_9BACT</name>
<dbReference type="Pfam" id="PF00679">
    <property type="entry name" value="EFG_C"/>
    <property type="match status" value="1"/>
</dbReference>
<dbReference type="HAMAP" id="MF_00071">
    <property type="entry name" value="LepA"/>
    <property type="match status" value="1"/>
</dbReference>
<dbReference type="FunFam" id="2.40.30.10:FF:000015">
    <property type="entry name" value="Translation factor GUF1, mitochondrial"/>
    <property type="match status" value="1"/>
</dbReference>
<dbReference type="InterPro" id="IPR005225">
    <property type="entry name" value="Small_GTP-bd"/>
</dbReference>
<evidence type="ECO:0000256" key="3">
    <source>
        <dbReference type="ARBA" id="ARBA00022741"/>
    </source>
</evidence>
<evidence type="ECO:0000256" key="7">
    <source>
        <dbReference type="ARBA" id="ARBA00023136"/>
    </source>
</evidence>
<dbReference type="NCBIfam" id="TIGR00231">
    <property type="entry name" value="small_GTP"/>
    <property type="match status" value="1"/>
</dbReference>
<keyword evidence="4 12" id="KW-0378">Hydrolase</keyword>
<keyword evidence="6 12" id="KW-0342">GTP-binding</keyword>
<dbReference type="InterPro" id="IPR035654">
    <property type="entry name" value="LepA_IV"/>
</dbReference>
<dbReference type="RefSeq" id="WP_006492511.1">
    <property type="nucleotide sequence ID" value="NC_017934.1"/>
</dbReference>
<dbReference type="PROSITE" id="PS51722">
    <property type="entry name" value="G_TR_2"/>
    <property type="match status" value="1"/>
</dbReference>
<dbReference type="InterPro" id="IPR000795">
    <property type="entry name" value="T_Tr_GTP-bd_dom"/>
</dbReference>
<dbReference type="CDD" id="cd16260">
    <property type="entry name" value="EF4_III"/>
    <property type="match status" value="1"/>
</dbReference>